<gene>
    <name evidence="1" type="ORF">HMPREF9723_01710</name>
</gene>
<accession>A0A0F6MMH8</accession>
<proteinExistence type="predicted"/>
<dbReference type="HOGENOM" id="CLU_2092375_0_0_12"/>
<dbReference type="EMBL" id="AGDY01000009">
    <property type="protein sequence ID" value="EMB20250.1"/>
    <property type="molecule type" value="Genomic_DNA"/>
</dbReference>
<dbReference type="AlphaFoldDB" id="A0A0F6MMH8"/>
<sequence length="116" mass="14195">MKKRLKKQKREQGVEDNSLIMKNKDDDVEDTFCYKLFEEQYFDTDKIKEVINYVLFNKLNVKEIGILKWIISSVDNCFIYHKDLDDYYHIKNYSKAIENRWDTDWKLKLTDVIEKK</sequence>
<dbReference type="PATRIC" id="fig|999434.4.peg.1773"/>
<reference evidence="1" key="1">
    <citation type="submission" date="2012-01" db="EMBL/GenBank/DDBJ databases">
        <title>The Genome Sequence of Treponema denticola OTK.</title>
        <authorList>
            <consortium name="The Broad Institute Genome Sequencing Platform"/>
            <person name="Earl A."/>
            <person name="Ward D."/>
            <person name="Feldgarden M."/>
            <person name="Gevers D."/>
            <person name="Blanton J.M."/>
            <person name="Fenno C.J."/>
            <person name="Baranova O.V."/>
            <person name="Mathney J."/>
            <person name="Dewhirst F.E."/>
            <person name="Izard J."/>
            <person name="Young S.K."/>
            <person name="Zeng Q."/>
            <person name="Gargeya S."/>
            <person name="Fitzgerald M."/>
            <person name="Haas B."/>
            <person name="Abouelleil A."/>
            <person name="Alvarado L."/>
            <person name="Arachchi H.M."/>
            <person name="Berlin A."/>
            <person name="Chapman S.B."/>
            <person name="Gearin G."/>
            <person name="Goldberg J."/>
            <person name="Griggs A."/>
            <person name="Gujja S."/>
            <person name="Hansen M."/>
            <person name="Heiman D."/>
            <person name="Howarth C."/>
            <person name="Larimer J."/>
            <person name="Lui A."/>
            <person name="MacDonald P.J.P."/>
            <person name="McCowen C."/>
            <person name="Montmayeur A."/>
            <person name="Murphy C."/>
            <person name="Neiman D."/>
            <person name="Pearson M."/>
            <person name="Priest M."/>
            <person name="Roberts A."/>
            <person name="Saif S."/>
            <person name="Shea T."/>
            <person name="Sisk P."/>
            <person name="Stolte C."/>
            <person name="Sykes S."/>
            <person name="Wortman J."/>
            <person name="Nusbaum C."/>
            <person name="Birren B."/>
        </authorList>
    </citation>
    <scope>NUCLEOTIDE SEQUENCE [LARGE SCALE GENOMIC DNA]</scope>
    <source>
        <strain evidence="1">OTK</strain>
    </source>
</reference>
<name>A0A0F6MMH8_TREDN</name>
<comment type="caution">
    <text evidence="1">The sequence shown here is derived from an EMBL/GenBank/DDBJ whole genome shotgun (WGS) entry which is preliminary data.</text>
</comment>
<evidence type="ECO:0000313" key="1">
    <source>
        <dbReference type="EMBL" id="EMB20250.1"/>
    </source>
</evidence>
<organism evidence="1">
    <name type="scientific">Treponema denticola OTK</name>
    <dbReference type="NCBI Taxonomy" id="999434"/>
    <lineage>
        <taxon>Bacteria</taxon>
        <taxon>Pseudomonadati</taxon>
        <taxon>Spirochaetota</taxon>
        <taxon>Spirochaetia</taxon>
        <taxon>Spirochaetales</taxon>
        <taxon>Treponemataceae</taxon>
        <taxon>Treponema</taxon>
    </lineage>
</organism>
<protein>
    <submittedName>
        <fullName evidence="1">Uncharacterized protein</fullName>
    </submittedName>
</protein>
<dbReference type="Proteomes" id="UP000011701">
    <property type="component" value="Chromosome"/>
</dbReference>